<keyword evidence="8 10" id="KW-0862">Zinc</keyword>
<evidence type="ECO:0000256" key="4">
    <source>
        <dbReference type="ARBA" id="ARBA00022722"/>
    </source>
</evidence>
<feature type="binding site" evidence="10">
    <location>
        <position position="211"/>
    </location>
    <ligand>
        <name>Zn(2+)</name>
        <dbReference type="ChEBI" id="CHEBI:29105"/>
        <label>2</label>
        <note>catalytic</note>
    </ligand>
</feature>
<feature type="binding site" evidence="10">
    <location>
        <position position="65"/>
    </location>
    <ligand>
        <name>Zn(2+)</name>
        <dbReference type="ChEBI" id="CHEBI:29105"/>
        <label>1</label>
        <note>catalytic</note>
    </ligand>
</feature>
<evidence type="ECO:0000256" key="5">
    <source>
        <dbReference type="ARBA" id="ARBA00022723"/>
    </source>
</evidence>
<comment type="catalytic activity">
    <reaction evidence="10">
        <text>Endonucleolytic cleavage of RNA, removing extra 3' nucleotides from tRNA precursor, generating 3' termini of tRNAs. A 3'-hydroxy group is left at the tRNA terminus and a 5'-phosphoryl group is left at the trailer molecule.</text>
        <dbReference type="EC" id="3.1.26.11"/>
    </reaction>
</comment>
<sequence>MELIFLGTGSGVPSKERNVSSLALTLLQEQNSIWLFDCGESTQHQILRTSIKPRKINKVFITHLHGDHLFGLPGLLSSRSFQGGNDLLTIYGPTGIKEYVETSLQISGTHLTYPLQFIELSEGKLFEDDTFKVYCKKLHHGISSYGFRIEEKDKPGELLVSKLKEKGISPGPLYQQIKEQETTILPNGQSIARSDFLGPDKKGRTISILGDTRRTGTNTEFVLDSDVLVHEATFNRENEDLADQYFHSTTVQAATLAKDSSVRQLVLTHISSRYQKQDSQDLVREAQSIFSNTKLAHDFFVMDIPTKK</sequence>
<reference evidence="11 12" key="1">
    <citation type="submission" date="2017-07" db="EMBL/GenBank/DDBJ databases">
        <title>Virgibacillus sp. LM2416.</title>
        <authorList>
            <person name="Tak E.J."/>
            <person name="Bae J.-W."/>
        </authorList>
    </citation>
    <scope>NUCLEOTIDE SEQUENCE [LARGE SCALE GENOMIC DNA]</scope>
    <source>
        <strain evidence="11 12">LM2416</strain>
    </source>
</reference>
<feature type="binding site" evidence="10">
    <location>
        <position position="68"/>
    </location>
    <ligand>
        <name>Zn(2+)</name>
        <dbReference type="ChEBI" id="CHEBI:29105"/>
        <label>2</label>
        <note>catalytic</note>
    </ligand>
</feature>
<evidence type="ECO:0000256" key="8">
    <source>
        <dbReference type="ARBA" id="ARBA00022833"/>
    </source>
</evidence>
<dbReference type="NCBIfam" id="TIGR02651">
    <property type="entry name" value="RNase_Z"/>
    <property type="match status" value="1"/>
</dbReference>
<dbReference type="PANTHER" id="PTHR46018">
    <property type="entry name" value="ZINC PHOSPHODIESTERASE ELAC PROTEIN 1"/>
    <property type="match status" value="1"/>
</dbReference>
<evidence type="ECO:0000256" key="6">
    <source>
        <dbReference type="ARBA" id="ARBA00022759"/>
    </source>
</evidence>
<dbReference type="EC" id="3.1.26.11" evidence="2 10"/>
<dbReference type="InterPro" id="IPR036866">
    <property type="entry name" value="RibonucZ/Hydroxyglut_hydro"/>
</dbReference>
<proteinExistence type="inferred from homology"/>
<feature type="binding site" evidence="10">
    <location>
        <position position="211"/>
    </location>
    <ligand>
        <name>Zn(2+)</name>
        <dbReference type="ChEBI" id="CHEBI:29105"/>
        <label>1</label>
        <note>catalytic</note>
    </ligand>
</feature>
<dbReference type="Pfam" id="PF23023">
    <property type="entry name" value="Anti-Pycsar_Apyc1"/>
    <property type="match status" value="1"/>
</dbReference>
<dbReference type="CDD" id="cd07717">
    <property type="entry name" value="RNaseZ_ZiPD-like_MBL-fold"/>
    <property type="match status" value="1"/>
</dbReference>
<comment type="function">
    <text evidence="9 10">Zinc phosphodiesterase, which displays some tRNA 3'-processing endonuclease activity. Probably involved in tRNA maturation, by removing a 3'-trailer from precursor tRNA.</text>
</comment>
<dbReference type="OrthoDB" id="9800940at2"/>
<dbReference type="InterPro" id="IPR013471">
    <property type="entry name" value="RNase_Z/BN"/>
</dbReference>
<dbReference type="RefSeq" id="WP_089062528.1">
    <property type="nucleotide sequence ID" value="NZ_CP022315.1"/>
</dbReference>
<evidence type="ECO:0000256" key="2">
    <source>
        <dbReference type="ARBA" id="ARBA00012477"/>
    </source>
</evidence>
<dbReference type="Proteomes" id="UP000198312">
    <property type="component" value="Chromosome"/>
</dbReference>
<keyword evidence="12" id="KW-1185">Reference proteome</keyword>
<evidence type="ECO:0000256" key="10">
    <source>
        <dbReference type="HAMAP-Rule" id="MF_01818"/>
    </source>
</evidence>
<dbReference type="NCBIfam" id="NF000801">
    <property type="entry name" value="PRK00055.1-3"/>
    <property type="match status" value="1"/>
</dbReference>
<evidence type="ECO:0000256" key="7">
    <source>
        <dbReference type="ARBA" id="ARBA00022801"/>
    </source>
</evidence>
<dbReference type="AlphaFoldDB" id="A0A220U587"/>
<keyword evidence="4 10" id="KW-0540">Nuclease</keyword>
<feature type="binding site" evidence="10">
    <location>
        <position position="67"/>
    </location>
    <ligand>
        <name>Zn(2+)</name>
        <dbReference type="ChEBI" id="CHEBI:29105"/>
        <label>2</label>
        <note>catalytic</note>
    </ligand>
</feature>
<evidence type="ECO:0000313" key="11">
    <source>
        <dbReference type="EMBL" id="ASK63269.1"/>
    </source>
</evidence>
<dbReference type="FunFam" id="3.60.15.10:FF:000002">
    <property type="entry name" value="Ribonuclease Z"/>
    <property type="match status" value="1"/>
</dbReference>
<comment type="subunit">
    <text evidence="1 10">Homodimer.</text>
</comment>
<keyword evidence="6 10" id="KW-0255">Endonuclease</keyword>
<keyword evidence="7 10" id="KW-0378">Hydrolase</keyword>
<dbReference type="KEGG" id="vil:CFK37_14470"/>
<feature type="binding site" evidence="10">
    <location>
        <position position="63"/>
    </location>
    <ligand>
        <name>Zn(2+)</name>
        <dbReference type="ChEBI" id="CHEBI:29105"/>
        <label>1</label>
        <note>catalytic</note>
    </ligand>
</feature>
<dbReference type="SUPFAM" id="SSF56281">
    <property type="entry name" value="Metallo-hydrolase/oxidoreductase"/>
    <property type="match status" value="1"/>
</dbReference>
<evidence type="ECO:0000256" key="3">
    <source>
        <dbReference type="ARBA" id="ARBA00022694"/>
    </source>
</evidence>
<gene>
    <name evidence="10 11" type="primary">rnz</name>
    <name evidence="11" type="ORF">CFK37_14470</name>
</gene>
<feature type="active site" description="Proton acceptor" evidence="10">
    <location>
        <position position="67"/>
    </location>
</feature>
<comment type="similarity">
    <text evidence="10">Belongs to the RNase Z family.</text>
</comment>
<dbReference type="GO" id="GO:0042802">
    <property type="term" value="F:identical protein binding"/>
    <property type="evidence" value="ECO:0007669"/>
    <property type="project" value="UniProtKB-ARBA"/>
</dbReference>
<dbReference type="GO" id="GO:0008270">
    <property type="term" value="F:zinc ion binding"/>
    <property type="evidence" value="ECO:0007669"/>
    <property type="project" value="UniProtKB-UniRule"/>
</dbReference>
<keyword evidence="5 10" id="KW-0479">Metal-binding</keyword>
<name>A0A220U587_9BACI</name>
<dbReference type="Gene3D" id="3.60.15.10">
    <property type="entry name" value="Ribonuclease Z/Hydroxyacylglutathione hydrolase-like"/>
    <property type="match status" value="1"/>
</dbReference>
<accession>A0A220U587</accession>
<dbReference type="EMBL" id="CP022315">
    <property type="protein sequence ID" value="ASK63269.1"/>
    <property type="molecule type" value="Genomic_DNA"/>
</dbReference>
<feature type="binding site" evidence="10">
    <location>
        <position position="140"/>
    </location>
    <ligand>
        <name>Zn(2+)</name>
        <dbReference type="ChEBI" id="CHEBI:29105"/>
        <label>1</label>
        <note>catalytic</note>
    </ligand>
</feature>
<evidence type="ECO:0000256" key="9">
    <source>
        <dbReference type="ARBA" id="ARBA00057812"/>
    </source>
</evidence>
<evidence type="ECO:0000313" key="12">
    <source>
        <dbReference type="Proteomes" id="UP000198312"/>
    </source>
</evidence>
<feature type="binding site" evidence="10">
    <location>
        <position position="269"/>
    </location>
    <ligand>
        <name>Zn(2+)</name>
        <dbReference type="ChEBI" id="CHEBI:29105"/>
        <label>2</label>
        <note>catalytic</note>
    </ligand>
</feature>
<dbReference type="PANTHER" id="PTHR46018:SF2">
    <property type="entry name" value="ZINC PHOSPHODIESTERASE ELAC PROTEIN 1"/>
    <property type="match status" value="1"/>
</dbReference>
<dbReference type="GO" id="GO:0042781">
    <property type="term" value="F:3'-tRNA processing endoribonuclease activity"/>
    <property type="evidence" value="ECO:0007669"/>
    <property type="project" value="UniProtKB-UniRule"/>
</dbReference>
<evidence type="ECO:0000256" key="1">
    <source>
        <dbReference type="ARBA" id="ARBA00011738"/>
    </source>
</evidence>
<keyword evidence="3 10" id="KW-0819">tRNA processing</keyword>
<comment type="cofactor">
    <cofactor evidence="10">
        <name>Zn(2+)</name>
        <dbReference type="ChEBI" id="CHEBI:29105"/>
    </cofactor>
    <text evidence="10">Binds 2 Zn(2+) ions.</text>
</comment>
<protein>
    <recommendedName>
        <fullName evidence="2 10">Ribonuclease Z</fullName>
        <shortName evidence="10">RNase Z</shortName>
        <ecNumber evidence="2 10">3.1.26.11</ecNumber>
    </recommendedName>
    <alternativeName>
        <fullName evidence="10">tRNA 3 endonuclease</fullName>
    </alternativeName>
    <alternativeName>
        <fullName evidence="10">tRNase Z</fullName>
    </alternativeName>
</protein>
<organism evidence="11 12">
    <name type="scientific">Virgibacillus phasianinus</name>
    <dbReference type="NCBI Taxonomy" id="2017483"/>
    <lineage>
        <taxon>Bacteria</taxon>
        <taxon>Bacillati</taxon>
        <taxon>Bacillota</taxon>
        <taxon>Bacilli</taxon>
        <taxon>Bacillales</taxon>
        <taxon>Bacillaceae</taxon>
        <taxon>Virgibacillus</taxon>
    </lineage>
</organism>
<dbReference type="HAMAP" id="MF_01818">
    <property type="entry name" value="RNase_Z_BN"/>
    <property type="match status" value="1"/>
</dbReference>